<feature type="domain" description="ALOG" evidence="1">
    <location>
        <begin position="28"/>
        <end position="51"/>
    </location>
</feature>
<keyword evidence="3" id="KW-1185">Reference proteome</keyword>
<organism evidence="2 3">
    <name type="scientific">Cannabis sativa</name>
    <name type="common">Hemp</name>
    <name type="synonym">Marijuana</name>
    <dbReference type="NCBI Taxonomy" id="3483"/>
    <lineage>
        <taxon>Eukaryota</taxon>
        <taxon>Viridiplantae</taxon>
        <taxon>Streptophyta</taxon>
        <taxon>Embryophyta</taxon>
        <taxon>Tracheophyta</taxon>
        <taxon>Spermatophyta</taxon>
        <taxon>Magnoliopsida</taxon>
        <taxon>eudicotyledons</taxon>
        <taxon>Gunneridae</taxon>
        <taxon>Pentapetalae</taxon>
        <taxon>rosids</taxon>
        <taxon>fabids</taxon>
        <taxon>Rosales</taxon>
        <taxon>Cannabaceae</taxon>
        <taxon>Cannabis</taxon>
    </lineage>
</organism>
<comment type="caution">
    <text evidence="2">The sequence shown here is derived from an EMBL/GenBank/DDBJ whole genome shotgun (WGS) entry which is preliminary data.</text>
</comment>
<accession>A0A7J6GGA5</accession>
<dbReference type="EMBL" id="JAATIQ010000107">
    <property type="protein sequence ID" value="KAF4381872.1"/>
    <property type="molecule type" value="Genomic_DNA"/>
</dbReference>
<reference evidence="2 3" key="1">
    <citation type="journal article" date="2020" name="bioRxiv">
        <title>Sequence and annotation of 42 cannabis genomes reveals extensive copy number variation in cannabinoid synthesis and pathogen resistance genes.</title>
        <authorList>
            <person name="Mckernan K.J."/>
            <person name="Helbert Y."/>
            <person name="Kane L.T."/>
            <person name="Ebling H."/>
            <person name="Zhang L."/>
            <person name="Liu B."/>
            <person name="Eaton Z."/>
            <person name="Mclaughlin S."/>
            <person name="Kingan S."/>
            <person name="Baybayan P."/>
            <person name="Concepcion G."/>
            <person name="Jordan M."/>
            <person name="Riva A."/>
            <person name="Barbazuk W."/>
            <person name="Harkins T."/>
        </authorList>
    </citation>
    <scope>NUCLEOTIDE SEQUENCE [LARGE SCALE GENOMIC DNA]</scope>
    <source>
        <strain evidence="3">cv. Jamaican Lion 4</strain>
        <tissue evidence="2">Leaf</tissue>
    </source>
</reference>
<proteinExistence type="predicted"/>
<dbReference type="PROSITE" id="PS51697">
    <property type="entry name" value="ALOG"/>
    <property type="match status" value="1"/>
</dbReference>
<evidence type="ECO:0000313" key="3">
    <source>
        <dbReference type="Proteomes" id="UP000583929"/>
    </source>
</evidence>
<dbReference type="Proteomes" id="UP000583929">
    <property type="component" value="Unassembled WGS sequence"/>
</dbReference>
<protein>
    <recommendedName>
        <fullName evidence="1">ALOG domain-containing protein</fullName>
    </recommendedName>
</protein>
<dbReference type="AlphaFoldDB" id="A0A7J6GGA5"/>
<evidence type="ECO:0000313" key="2">
    <source>
        <dbReference type="EMBL" id="KAF4381872.1"/>
    </source>
</evidence>
<evidence type="ECO:0000259" key="1">
    <source>
        <dbReference type="PROSITE" id="PS51697"/>
    </source>
</evidence>
<gene>
    <name evidence="2" type="ORF">G4B88_001167</name>
</gene>
<name>A0A7J6GGA5_CANSA</name>
<dbReference type="InterPro" id="IPR006936">
    <property type="entry name" value="ALOG_dom"/>
</dbReference>
<sequence length="59" mass="6880">MPSSVASLQPTKSTVIDRKLTRSVHTPIRLYLREVRDFQAKARGVSYEKKRKRPKTVMH</sequence>